<feature type="region of interest" description="Disordered" evidence="1">
    <location>
        <begin position="559"/>
        <end position="588"/>
    </location>
</feature>
<feature type="compositionally biased region" description="Basic and acidic residues" evidence="1">
    <location>
        <begin position="363"/>
        <end position="381"/>
    </location>
</feature>
<feature type="region of interest" description="Disordered" evidence="1">
    <location>
        <begin position="445"/>
        <end position="535"/>
    </location>
</feature>
<evidence type="ECO:0000313" key="3">
    <source>
        <dbReference type="Proteomes" id="UP000355283"/>
    </source>
</evidence>
<feature type="compositionally biased region" description="Polar residues" evidence="1">
    <location>
        <begin position="101"/>
        <end position="119"/>
    </location>
</feature>
<feature type="compositionally biased region" description="Acidic residues" evidence="1">
    <location>
        <begin position="296"/>
        <end position="307"/>
    </location>
</feature>
<feature type="compositionally biased region" description="Low complexity" evidence="1">
    <location>
        <begin position="172"/>
        <end position="183"/>
    </location>
</feature>
<feature type="compositionally biased region" description="Polar residues" evidence="1">
    <location>
        <begin position="313"/>
        <end position="322"/>
    </location>
</feature>
<sequence length="713" mass="78269">MKKGAHPIHGRDAPGVSEPQSRSAQDKEDNAASSSSLRASSSRTEFHEDESLIRSSRRRSTVSSSSSSEDSDSDDGYDDSSLESEGRAPRKEKETSGRPLSENSARSQGQGSPCLSTAQEGGGKRGSGEEGKQVVRSQQGREEKGRNTMKEEVSSRNEGDITSRESEERARTLAAAAVPASSRAVEEALQWEHRKVLQERQKELLYYERLLTKQQQLLKAVSAPLFSPPSPSTFPLSAPGPPRRLPTPQEERPPAADKQPSHGSPSPSQEMKAIRPEEKYVRQDQKQSKKQKQEQQELEQEEQEQEDEKQPKTIISPQQRNMLPQRKQQPKKKQQKKKQQQRQHEHEQDEQERLSRKQPKRPKQPEQAEQAEKKKKERQEAKGTGQDLGEYQALRKNFKREITACNQELHLLKLVSGVRTEEQVAAGRERAALLRRRLHKAQEQLVSLSTVPTSQGREEESNETGGGKAETDGEAEGEEGGEEGGMEGGKEGLRGKGPRQDTDKKNLLEPEEGQLGTPSVGKMEGTSPSLGSGASVPVISVSVHDVFLSFLHGSNAQIRQDSTSAGKGSEASAPLHAPPAPSPVFSSTSLDAINEQFRQLSLAKAGARRSPPLSSPPAPPSSSRRRVFAEYMPLATALAGLEGGKEDGREEGWVGGRLFKGRLRLNPRNPKAAYVTPEGNNPFQVKWEEGGEGGGERGKEGGWRGREGAMKSV</sequence>
<feature type="compositionally biased region" description="Basic and acidic residues" evidence="1">
    <location>
        <begin position="84"/>
        <end position="96"/>
    </location>
</feature>
<keyword evidence="3" id="KW-1185">Reference proteome</keyword>
<feature type="compositionally biased region" description="Pro residues" evidence="1">
    <location>
        <begin position="226"/>
        <end position="245"/>
    </location>
</feature>
<name>A0A4D9CPG8_9STRA</name>
<evidence type="ECO:0000256" key="1">
    <source>
        <dbReference type="SAM" id="MobiDB-lite"/>
    </source>
</evidence>
<dbReference type="EMBL" id="SDOX01000184">
    <property type="protein sequence ID" value="TFJ79937.1"/>
    <property type="molecule type" value="Genomic_DNA"/>
</dbReference>
<comment type="caution">
    <text evidence="2">The sequence shown here is derived from an EMBL/GenBank/DDBJ whole genome shotgun (WGS) entry which is preliminary data.</text>
</comment>
<dbReference type="AlphaFoldDB" id="A0A4D9CPG8"/>
<dbReference type="OrthoDB" id="10477362at2759"/>
<feature type="compositionally biased region" description="Basic and acidic residues" evidence="1">
    <location>
        <begin position="342"/>
        <end position="355"/>
    </location>
</feature>
<reference evidence="2 3" key="1">
    <citation type="submission" date="2019-01" db="EMBL/GenBank/DDBJ databases">
        <title>Nuclear Genome Assembly of the Microalgal Biofuel strain Nannochloropsis salina CCMP1776.</title>
        <authorList>
            <person name="Hovde B."/>
        </authorList>
    </citation>
    <scope>NUCLEOTIDE SEQUENCE [LARGE SCALE GENOMIC DNA]</scope>
    <source>
        <strain evidence="2 3">CCMP1776</strain>
    </source>
</reference>
<feature type="compositionally biased region" description="Basic and acidic residues" evidence="1">
    <location>
        <begin position="686"/>
        <end position="713"/>
    </location>
</feature>
<feature type="compositionally biased region" description="Acidic residues" evidence="1">
    <location>
        <begin position="69"/>
        <end position="82"/>
    </location>
</feature>
<gene>
    <name evidence="2" type="ORF">NSK_008744</name>
</gene>
<feature type="compositionally biased region" description="Basic residues" evidence="1">
    <location>
        <begin position="328"/>
        <end position="341"/>
    </location>
</feature>
<feature type="region of interest" description="Disordered" evidence="1">
    <location>
        <begin position="669"/>
        <end position="713"/>
    </location>
</feature>
<feature type="region of interest" description="Disordered" evidence="1">
    <location>
        <begin position="601"/>
        <end position="626"/>
    </location>
</feature>
<accession>A0A4D9CPG8</accession>
<feature type="compositionally biased region" description="Acidic residues" evidence="1">
    <location>
        <begin position="472"/>
        <end position="485"/>
    </location>
</feature>
<organism evidence="2 3">
    <name type="scientific">Nannochloropsis salina CCMP1776</name>
    <dbReference type="NCBI Taxonomy" id="1027361"/>
    <lineage>
        <taxon>Eukaryota</taxon>
        <taxon>Sar</taxon>
        <taxon>Stramenopiles</taxon>
        <taxon>Ochrophyta</taxon>
        <taxon>Eustigmatophyceae</taxon>
        <taxon>Eustigmatales</taxon>
        <taxon>Monodopsidaceae</taxon>
        <taxon>Microchloropsis</taxon>
        <taxon>Microchloropsis salina</taxon>
    </lineage>
</organism>
<feature type="region of interest" description="Disordered" evidence="1">
    <location>
        <begin position="1"/>
        <end position="183"/>
    </location>
</feature>
<feature type="compositionally biased region" description="Basic and acidic residues" evidence="1">
    <location>
        <begin position="488"/>
        <end position="508"/>
    </location>
</feature>
<protein>
    <submittedName>
        <fullName evidence="2">Uncharacterized protein</fullName>
    </submittedName>
</protein>
<feature type="region of interest" description="Disordered" evidence="1">
    <location>
        <begin position="224"/>
        <end position="390"/>
    </location>
</feature>
<proteinExistence type="predicted"/>
<feature type="compositionally biased region" description="Low complexity" evidence="1">
    <location>
        <begin position="31"/>
        <end position="43"/>
    </location>
</feature>
<dbReference type="Proteomes" id="UP000355283">
    <property type="component" value="Unassembled WGS sequence"/>
</dbReference>
<feature type="compositionally biased region" description="Basic and acidic residues" evidence="1">
    <location>
        <begin position="122"/>
        <end position="171"/>
    </location>
</feature>
<feature type="compositionally biased region" description="Basic and acidic residues" evidence="1">
    <location>
        <begin position="272"/>
        <end position="295"/>
    </location>
</feature>
<evidence type="ECO:0000313" key="2">
    <source>
        <dbReference type="EMBL" id="TFJ79937.1"/>
    </source>
</evidence>
<feature type="compositionally biased region" description="Polar residues" evidence="1">
    <location>
        <begin position="445"/>
        <end position="455"/>
    </location>
</feature>